<protein>
    <submittedName>
        <fullName evidence="5">Arylsulfatase A-like enzyme</fullName>
    </submittedName>
</protein>
<dbReference type="InterPro" id="IPR017850">
    <property type="entry name" value="Alkaline_phosphatase_core_sf"/>
</dbReference>
<dbReference type="GO" id="GO:0005737">
    <property type="term" value="C:cytoplasm"/>
    <property type="evidence" value="ECO:0007669"/>
    <property type="project" value="TreeGrafter"/>
</dbReference>
<dbReference type="Proteomes" id="UP000318380">
    <property type="component" value="Unassembled WGS sequence"/>
</dbReference>
<name>A0A561BUN1_9ACTN</name>
<feature type="domain" description="Sulfatase N-terminal" evidence="4">
    <location>
        <begin position="5"/>
        <end position="363"/>
    </location>
</feature>
<dbReference type="OrthoDB" id="9777306at2"/>
<keyword evidence="3" id="KW-0378">Hydrolase</keyword>
<dbReference type="PROSITE" id="PS00523">
    <property type="entry name" value="SULFATASE_1"/>
    <property type="match status" value="1"/>
</dbReference>
<comment type="similarity">
    <text evidence="1">Belongs to the sulfatase family.</text>
</comment>
<keyword evidence="2" id="KW-0479">Metal-binding</keyword>
<reference evidence="5 6" key="1">
    <citation type="submission" date="2019-06" db="EMBL/GenBank/DDBJ databases">
        <title>Sequencing the genomes of 1000 actinobacteria strains.</title>
        <authorList>
            <person name="Klenk H.-P."/>
        </authorList>
    </citation>
    <scope>NUCLEOTIDE SEQUENCE [LARGE SCALE GENOMIC DNA]</scope>
    <source>
        <strain evidence="5 6">DSM 24683</strain>
    </source>
</reference>
<evidence type="ECO:0000313" key="5">
    <source>
        <dbReference type="EMBL" id="TWD82547.1"/>
    </source>
</evidence>
<sequence length="507" mass="56090">MADRPNVLVVMADEQSWNTMGWTGNPAARTPNLDALAGESTVFDACYTPFPLCCPARTSLWTGLMPRHHGVLGNWRPIEPRLQSAGVAQAFAAAGYHTHYNGKWHVPGTTPDRMGWADTSAIPAVLRGQDRGRYIEDYRAWAGERGYTFDPDHIENLTTSDLAALRERPYATSSVPLDSFLETWQCDTFLAGLERRPADRPWLAVCSMNAPHFPMLVPSPYDRLIDRDQVRLPESWSTGTATKPREVRESHFARDFEALDEQGWIEVTSHYLGLCALVDAQFGRIRQYLEDTGEWDRTVVVFTSDHGDMMGAHRLMEKGHWLHYEEDLRVPLIVRHPDGSQSRNANFVSLVDVAPTLSELAGVRWDEPRDGLSFASMLGNDAAAPIREYVTAETMLHDGRPGGNGDPFHAADWQYPRDSLNLSVRTAGHRYVFRSHDEAELYDLAADPWEQRNIAATAEGASTAALLAGLLADEVADVLPDAAALVRKGVTPTDGSAVPASKAKGTS</sequence>
<dbReference type="InterPro" id="IPR024607">
    <property type="entry name" value="Sulfatase_CS"/>
</dbReference>
<evidence type="ECO:0000256" key="1">
    <source>
        <dbReference type="ARBA" id="ARBA00008779"/>
    </source>
</evidence>
<dbReference type="PANTHER" id="PTHR45953">
    <property type="entry name" value="IDURONATE 2-SULFATASE"/>
    <property type="match status" value="1"/>
</dbReference>
<dbReference type="InterPro" id="IPR000917">
    <property type="entry name" value="Sulfatase_N"/>
</dbReference>
<dbReference type="PANTHER" id="PTHR45953:SF1">
    <property type="entry name" value="IDURONATE 2-SULFATASE"/>
    <property type="match status" value="1"/>
</dbReference>
<comment type="caution">
    <text evidence="5">The sequence shown here is derived from an EMBL/GenBank/DDBJ whole genome shotgun (WGS) entry which is preliminary data.</text>
</comment>
<gene>
    <name evidence="5" type="ORF">FB561_3680</name>
</gene>
<dbReference type="RefSeq" id="WP_145808215.1">
    <property type="nucleotide sequence ID" value="NZ_VIVK01000001.1"/>
</dbReference>
<dbReference type="GO" id="GO:0008484">
    <property type="term" value="F:sulfuric ester hydrolase activity"/>
    <property type="evidence" value="ECO:0007669"/>
    <property type="project" value="TreeGrafter"/>
</dbReference>
<dbReference type="GO" id="GO:0046872">
    <property type="term" value="F:metal ion binding"/>
    <property type="evidence" value="ECO:0007669"/>
    <property type="project" value="UniProtKB-KW"/>
</dbReference>
<dbReference type="AlphaFoldDB" id="A0A561BUN1"/>
<evidence type="ECO:0000259" key="4">
    <source>
        <dbReference type="Pfam" id="PF00884"/>
    </source>
</evidence>
<evidence type="ECO:0000313" key="6">
    <source>
        <dbReference type="Proteomes" id="UP000318380"/>
    </source>
</evidence>
<dbReference type="SUPFAM" id="SSF53649">
    <property type="entry name" value="Alkaline phosphatase-like"/>
    <property type="match status" value="1"/>
</dbReference>
<evidence type="ECO:0000256" key="3">
    <source>
        <dbReference type="ARBA" id="ARBA00022801"/>
    </source>
</evidence>
<dbReference type="Pfam" id="PF00884">
    <property type="entry name" value="Sulfatase"/>
    <property type="match status" value="1"/>
</dbReference>
<keyword evidence="6" id="KW-1185">Reference proteome</keyword>
<accession>A0A561BUN1</accession>
<evidence type="ECO:0000256" key="2">
    <source>
        <dbReference type="ARBA" id="ARBA00022723"/>
    </source>
</evidence>
<dbReference type="Gene3D" id="3.40.720.10">
    <property type="entry name" value="Alkaline Phosphatase, subunit A"/>
    <property type="match status" value="1"/>
</dbReference>
<dbReference type="EMBL" id="VIVK01000001">
    <property type="protein sequence ID" value="TWD82547.1"/>
    <property type="molecule type" value="Genomic_DNA"/>
</dbReference>
<proteinExistence type="inferred from homology"/>
<organism evidence="5 6">
    <name type="scientific">Kribbella amoyensis</name>
    <dbReference type="NCBI Taxonomy" id="996641"/>
    <lineage>
        <taxon>Bacteria</taxon>
        <taxon>Bacillati</taxon>
        <taxon>Actinomycetota</taxon>
        <taxon>Actinomycetes</taxon>
        <taxon>Propionibacteriales</taxon>
        <taxon>Kribbellaceae</taxon>
        <taxon>Kribbella</taxon>
    </lineage>
</organism>